<dbReference type="EMBL" id="JAGVWD010000048">
    <property type="protein sequence ID" value="MBS3057632.1"/>
    <property type="molecule type" value="Genomic_DNA"/>
</dbReference>
<reference evidence="1" key="2">
    <citation type="submission" date="2021-05" db="EMBL/GenBank/DDBJ databases">
        <title>Protein family content uncovers lineage relationships and bacterial pathway maintenance mechanisms in DPANN archaea.</title>
        <authorList>
            <person name="Castelle C.J."/>
            <person name="Meheust R."/>
            <person name="Jaffe A.L."/>
            <person name="Seitz K."/>
            <person name="Gong X."/>
            <person name="Baker B.J."/>
            <person name="Banfield J.F."/>
        </authorList>
    </citation>
    <scope>NUCLEOTIDE SEQUENCE</scope>
    <source>
        <strain evidence="1">RIFCSPHIGHO2_01_FULL_AR10_44_11</strain>
    </source>
</reference>
<reference evidence="1" key="1">
    <citation type="submission" date="2021-03" db="EMBL/GenBank/DDBJ databases">
        <authorList>
            <person name="Jaffe A."/>
        </authorList>
    </citation>
    <scope>NUCLEOTIDE SEQUENCE</scope>
    <source>
        <strain evidence="1">RIFCSPHIGHO2_01_FULL_AR10_44_11</strain>
    </source>
</reference>
<proteinExistence type="predicted"/>
<protein>
    <submittedName>
        <fullName evidence="1">Uncharacterized protein</fullName>
    </submittedName>
</protein>
<sequence>MQKIEIVELQDIDYETAKKEILGYYQKHREAYPDEAANALGIELELAVKIVKELIDEKRLGVIE</sequence>
<evidence type="ECO:0000313" key="2">
    <source>
        <dbReference type="Proteomes" id="UP000677687"/>
    </source>
</evidence>
<dbReference type="AlphaFoldDB" id="A0A8T4KVP9"/>
<name>A0A8T4KVP9_9ARCH</name>
<accession>A0A8T4KVP9</accession>
<organism evidence="1 2">
    <name type="scientific">Candidatus Iainarchaeum sp</name>
    <dbReference type="NCBI Taxonomy" id="3101447"/>
    <lineage>
        <taxon>Archaea</taxon>
        <taxon>Candidatus Iainarchaeota</taxon>
        <taxon>Candidatus Iainarchaeia</taxon>
        <taxon>Candidatus Iainarchaeales</taxon>
        <taxon>Candidatus Iainarchaeaceae</taxon>
        <taxon>Candidatus Iainarchaeum</taxon>
    </lineage>
</organism>
<comment type="caution">
    <text evidence="1">The sequence shown here is derived from an EMBL/GenBank/DDBJ whole genome shotgun (WGS) entry which is preliminary data.</text>
</comment>
<evidence type="ECO:0000313" key="1">
    <source>
        <dbReference type="EMBL" id="MBS3057632.1"/>
    </source>
</evidence>
<dbReference type="Proteomes" id="UP000677687">
    <property type="component" value="Unassembled WGS sequence"/>
</dbReference>
<gene>
    <name evidence="1" type="ORF">J4415_03310</name>
</gene>